<comment type="caution">
    <text evidence="2">The sequence shown here is derived from an EMBL/GenBank/DDBJ whole genome shotgun (WGS) entry which is preliminary data.</text>
</comment>
<organism evidence="2 3">
    <name type="scientific">Arcicella aquatica</name>
    <dbReference type="NCBI Taxonomy" id="217141"/>
    <lineage>
        <taxon>Bacteria</taxon>
        <taxon>Pseudomonadati</taxon>
        <taxon>Bacteroidota</taxon>
        <taxon>Cytophagia</taxon>
        <taxon>Cytophagales</taxon>
        <taxon>Flectobacillaceae</taxon>
        <taxon>Arcicella</taxon>
    </lineage>
</organism>
<dbReference type="Proteomes" id="UP001304671">
    <property type="component" value="Unassembled WGS sequence"/>
</dbReference>
<sequence>MRALYIVGQLFVVMFVILTMTISLPHNPLSIYNTEVTSTFQSFLPEGWAFFTRNPKEDEVIIYYKENGKWIQNPLTPLSKPGNSFGLNRLVRAQSVEMAMIIPQPSENDWQHCKGNFVDCIKKDTTKIIEVRNISPMPILKDTIAIVSYSPVPWAWSELKKSEEMPAKYVILKVLCGKK</sequence>
<feature type="transmembrane region" description="Helical" evidence="1">
    <location>
        <begin position="6"/>
        <end position="24"/>
    </location>
</feature>
<dbReference type="RefSeq" id="WP_323249554.1">
    <property type="nucleotide sequence ID" value="NZ_JAYFUL010000017.1"/>
</dbReference>
<gene>
    <name evidence="2" type="ORF">VB264_11715</name>
</gene>
<reference evidence="2 3" key="1">
    <citation type="submission" date="2023-12" db="EMBL/GenBank/DDBJ databases">
        <title>Novel species of the genus Arcicella isolated from rivers.</title>
        <authorList>
            <person name="Lu H."/>
        </authorList>
    </citation>
    <scope>NUCLEOTIDE SEQUENCE [LARGE SCALE GENOMIC DNA]</scope>
    <source>
        <strain evidence="2 3">LMG 21963</strain>
    </source>
</reference>
<accession>A0ABU5QN11</accession>
<name>A0ABU5QN11_9BACT</name>
<dbReference type="Pfam" id="PF17418">
    <property type="entry name" value="SdpA"/>
    <property type="match status" value="1"/>
</dbReference>
<dbReference type="EMBL" id="JAYFUL010000017">
    <property type="protein sequence ID" value="MEA5258451.1"/>
    <property type="molecule type" value="Genomic_DNA"/>
</dbReference>
<evidence type="ECO:0000256" key="1">
    <source>
        <dbReference type="SAM" id="Phobius"/>
    </source>
</evidence>
<keyword evidence="1" id="KW-0472">Membrane</keyword>
<protein>
    <submittedName>
        <fullName evidence="2">SdpA family antimicrobial peptide system protein</fullName>
    </submittedName>
</protein>
<proteinExistence type="predicted"/>
<evidence type="ECO:0000313" key="2">
    <source>
        <dbReference type="EMBL" id="MEA5258451.1"/>
    </source>
</evidence>
<dbReference type="NCBIfam" id="TIGR04034">
    <property type="entry name" value="export_SdpA"/>
    <property type="match status" value="1"/>
</dbReference>
<keyword evidence="1" id="KW-1133">Transmembrane helix</keyword>
<keyword evidence="1" id="KW-0812">Transmembrane</keyword>
<evidence type="ECO:0000313" key="3">
    <source>
        <dbReference type="Proteomes" id="UP001304671"/>
    </source>
</evidence>
<keyword evidence="3" id="KW-1185">Reference proteome</keyword>
<dbReference type="InterPro" id="IPR023902">
    <property type="entry name" value="Sporulation_SdpA"/>
</dbReference>